<dbReference type="Pfam" id="PF00059">
    <property type="entry name" value="Lectin_C"/>
    <property type="match status" value="1"/>
</dbReference>
<dbReference type="Gene3D" id="3.10.100.10">
    <property type="entry name" value="Mannose-Binding Protein A, subunit A"/>
    <property type="match status" value="1"/>
</dbReference>
<organism evidence="5 6">
    <name type="scientific">Patiria miniata</name>
    <name type="common">Bat star</name>
    <name type="synonym">Asterina miniata</name>
    <dbReference type="NCBI Taxonomy" id="46514"/>
    <lineage>
        <taxon>Eukaryota</taxon>
        <taxon>Metazoa</taxon>
        <taxon>Echinodermata</taxon>
        <taxon>Eleutherozoa</taxon>
        <taxon>Asterozoa</taxon>
        <taxon>Asteroidea</taxon>
        <taxon>Valvatacea</taxon>
        <taxon>Valvatida</taxon>
        <taxon>Asterinidae</taxon>
        <taxon>Patiria</taxon>
    </lineage>
</organism>
<dbReference type="InterPro" id="IPR051663">
    <property type="entry name" value="CLec_Tetranectin-domain"/>
</dbReference>
<protein>
    <recommendedName>
        <fullName evidence="7">C-type lectin</fullName>
    </recommendedName>
</protein>
<dbReference type="InterPro" id="IPR003609">
    <property type="entry name" value="Pan_app"/>
</dbReference>
<dbReference type="SMART" id="SM00034">
    <property type="entry name" value="CLECT"/>
    <property type="match status" value="1"/>
</dbReference>
<dbReference type="InterPro" id="IPR016187">
    <property type="entry name" value="CTDL_fold"/>
</dbReference>
<dbReference type="EnsemblMetazoa" id="XM_038189060.1">
    <property type="protein sequence ID" value="XP_038044988.1"/>
    <property type="gene ID" value="LOC119719585"/>
</dbReference>
<accession>A0A913YZI6</accession>
<dbReference type="PROSITE" id="PS50948">
    <property type="entry name" value="PAN"/>
    <property type="match status" value="1"/>
</dbReference>
<keyword evidence="1" id="KW-0430">Lectin</keyword>
<dbReference type="PANTHER" id="PTHR22799:SF6">
    <property type="entry name" value="C-TYPE LECTIN DOMAIN FAMILY 4 MEMBER M-LIKE"/>
    <property type="match status" value="1"/>
</dbReference>
<keyword evidence="2" id="KW-0732">Signal</keyword>
<name>A0A913YZI6_PATMI</name>
<dbReference type="SUPFAM" id="SSF56436">
    <property type="entry name" value="C-type lectin-like"/>
    <property type="match status" value="1"/>
</dbReference>
<evidence type="ECO:0000259" key="3">
    <source>
        <dbReference type="PROSITE" id="PS50041"/>
    </source>
</evidence>
<dbReference type="InterPro" id="IPR016186">
    <property type="entry name" value="C-type_lectin-like/link_sf"/>
</dbReference>
<evidence type="ECO:0000313" key="6">
    <source>
        <dbReference type="Proteomes" id="UP000887568"/>
    </source>
</evidence>
<proteinExistence type="predicted"/>
<evidence type="ECO:0000259" key="4">
    <source>
        <dbReference type="PROSITE" id="PS50948"/>
    </source>
</evidence>
<feature type="domain" description="Apple" evidence="4">
    <location>
        <begin position="175"/>
        <end position="254"/>
    </location>
</feature>
<dbReference type="PROSITE" id="PS50041">
    <property type="entry name" value="C_TYPE_LECTIN_2"/>
    <property type="match status" value="1"/>
</dbReference>
<evidence type="ECO:0000256" key="1">
    <source>
        <dbReference type="ARBA" id="ARBA00022734"/>
    </source>
</evidence>
<feature type="domain" description="C-type lectin" evidence="3">
    <location>
        <begin position="39"/>
        <end position="156"/>
    </location>
</feature>
<feature type="chain" id="PRO_5037111399" description="C-type lectin" evidence="2">
    <location>
        <begin position="21"/>
        <end position="256"/>
    </location>
</feature>
<keyword evidence="6" id="KW-1185">Reference proteome</keyword>
<dbReference type="OrthoDB" id="2142683at2759"/>
<dbReference type="OMA" id="TIICHEE"/>
<dbReference type="GO" id="GO:0030246">
    <property type="term" value="F:carbohydrate binding"/>
    <property type="evidence" value="ECO:0007669"/>
    <property type="project" value="UniProtKB-KW"/>
</dbReference>
<dbReference type="AlphaFoldDB" id="A0A913YZI6"/>
<evidence type="ECO:0000256" key="2">
    <source>
        <dbReference type="SAM" id="SignalP"/>
    </source>
</evidence>
<dbReference type="InterPro" id="IPR001304">
    <property type="entry name" value="C-type_lectin-like"/>
</dbReference>
<dbReference type="Proteomes" id="UP000887568">
    <property type="component" value="Unplaced"/>
</dbReference>
<evidence type="ECO:0000313" key="5">
    <source>
        <dbReference type="EnsemblMetazoa" id="XP_038044988.1"/>
    </source>
</evidence>
<reference evidence="5" key="1">
    <citation type="submission" date="2022-11" db="UniProtKB">
        <authorList>
            <consortium name="EnsemblMetazoa"/>
        </authorList>
    </citation>
    <scope>IDENTIFICATION</scope>
</reference>
<dbReference type="PANTHER" id="PTHR22799">
    <property type="entry name" value="TETRANECTIN-RELATED"/>
    <property type="match status" value="1"/>
</dbReference>
<dbReference type="RefSeq" id="XP_038044988.1">
    <property type="nucleotide sequence ID" value="XM_038189060.1"/>
</dbReference>
<feature type="signal peptide" evidence="2">
    <location>
        <begin position="1"/>
        <end position="20"/>
    </location>
</feature>
<dbReference type="GeneID" id="119719585"/>
<sequence>MCLFRVLLLMVGSAVTAVGADNCPAAVVGACCPPSWQPWGHSCYRLTDRSTYWYHSSVACHDMGAKMAVPYSPQENEFMMQLAQMETKFWMGCRDIINEGTWVCDAKGDGEPFVNWGDGEPNNYGNEDCLVSTPYYHRNGNVNDETCYTIYRAICVQRQANYRCPVQPTRAHHFCVTTGQLPNSCLLDHVITEFVTKSNPRCASACIKEPRCHSFNIKHNHQGQKLCQINNATRCNDPAQFQVIDSYCIYAQECIN</sequence>
<dbReference type="CDD" id="cd00037">
    <property type="entry name" value="CLECT"/>
    <property type="match status" value="1"/>
</dbReference>
<evidence type="ECO:0008006" key="7">
    <source>
        <dbReference type="Google" id="ProtNLM"/>
    </source>
</evidence>